<comment type="caution">
    <text evidence="1">The sequence shown here is derived from an EMBL/GenBank/DDBJ whole genome shotgun (WGS) entry which is preliminary data.</text>
</comment>
<name>A0ACC3T1N6_LIPKO</name>
<reference evidence="2" key="1">
    <citation type="journal article" date="2024" name="Front. Bioeng. Biotechnol.">
        <title>Genome-scale model development and genomic sequencing of the oleaginous clade Lipomyces.</title>
        <authorList>
            <person name="Czajka J.J."/>
            <person name="Han Y."/>
            <person name="Kim J."/>
            <person name="Mondo S.J."/>
            <person name="Hofstad B.A."/>
            <person name="Robles A."/>
            <person name="Haridas S."/>
            <person name="Riley R."/>
            <person name="LaButti K."/>
            <person name="Pangilinan J."/>
            <person name="Andreopoulos W."/>
            <person name="Lipzen A."/>
            <person name="Yan J."/>
            <person name="Wang M."/>
            <person name="Ng V."/>
            <person name="Grigoriev I.V."/>
            <person name="Spatafora J.W."/>
            <person name="Magnuson J.K."/>
            <person name="Baker S.E."/>
            <person name="Pomraning K.R."/>
        </authorList>
    </citation>
    <scope>NUCLEOTIDE SEQUENCE [LARGE SCALE GENOMIC DNA]</scope>
    <source>
        <strain evidence="2">CBS 7786</strain>
    </source>
</reference>
<accession>A0ACC3T1N6</accession>
<keyword evidence="2" id="KW-1185">Reference proteome</keyword>
<dbReference type="EMBL" id="MU971367">
    <property type="protein sequence ID" value="KAK9237609.1"/>
    <property type="molecule type" value="Genomic_DNA"/>
</dbReference>
<gene>
    <name evidence="1" type="ORF">V1525DRAFT_403658</name>
</gene>
<evidence type="ECO:0000313" key="2">
    <source>
        <dbReference type="Proteomes" id="UP001433508"/>
    </source>
</evidence>
<protein>
    <submittedName>
        <fullName evidence="1">Ubiquitin-conjugating enzyme E2-binding protein</fullName>
    </submittedName>
</protein>
<dbReference type="Proteomes" id="UP001433508">
    <property type="component" value="Unassembled WGS sequence"/>
</dbReference>
<evidence type="ECO:0000313" key="1">
    <source>
        <dbReference type="EMBL" id="KAK9237609.1"/>
    </source>
</evidence>
<proteinExistence type="predicted"/>
<organism evidence="1 2">
    <name type="scientific">Lipomyces kononenkoae</name>
    <name type="common">Yeast</name>
    <dbReference type="NCBI Taxonomy" id="34357"/>
    <lineage>
        <taxon>Eukaryota</taxon>
        <taxon>Fungi</taxon>
        <taxon>Dikarya</taxon>
        <taxon>Ascomycota</taxon>
        <taxon>Saccharomycotina</taxon>
        <taxon>Lipomycetes</taxon>
        <taxon>Lipomycetales</taxon>
        <taxon>Lipomycetaceae</taxon>
        <taxon>Lipomyces</taxon>
    </lineage>
</organism>
<sequence length="369" mass="41437">MGEQNTSHGWQGHNIAYFAELLPHIAQISLTISPLDAVPIHFTRISSSKLYVKATSESAASIITLPGSTTKDVPISLQQLCQLNSDIKTGSVRLKAERDEREEHIVPLSARQLSDCKAVQCRECGADLLKDNVKFLDLPSENWYELLDYWHCHKPDHDHGHGAQNSISKHALKPRKSLALVGLAHIMTIKDDFVSDSIKVSGTQFKEVVCSTCCSEVGVLDKLDQSITKLYKWNIVVESRTPINDSITSIQYPPEVFLAEILLEVIEFHSTHRFTIAAHHDKERILIYLWVFSSDITYTSNLHPDPIRAMKVFYTTQAEASNPEIAAENIELPLSVVNNILKVLDTRNKELPGSLKAFGKWNVSLLHRL</sequence>